<dbReference type="KEGG" id="hlt:I7X12_20440"/>
<organism evidence="2 3">
    <name type="scientific">Halosimplex litoreum</name>
    <dbReference type="NCBI Taxonomy" id="1198301"/>
    <lineage>
        <taxon>Archaea</taxon>
        <taxon>Methanobacteriati</taxon>
        <taxon>Methanobacteriota</taxon>
        <taxon>Stenosarchaea group</taxon>
        <taxon>Halobacteria</taxon>
        <taxon>Halobacteriales</taxon>
        <taxon>Haloarculaceae</taxon>
        <taxon>Halosimplex</taxon>
    </lineage>
</organism>
<sequence length="203" mass="21619">MADAHRDPSRTNGIATTIGLVLEDQRTAERRQVIYTDARVVLLRDESGGTTLVRREGFDAELGTRYRPRPGAEAPSDAGQYDRLRERLAAYEGEEGRKAKHKADALREALDLLADASGGDAGSDSRDADEDDADEGGRSDDASDTDPEVAFEDVPGIGPKTAGTLRTAGYVTESDVRGAADDALLAVAGLGPESLSNLREFVD</sequence>
<proteinExistence type="predicted"/>
<feature type="compositionally biased region" description="Acidic residues" evidence="1">
    <location>
        <begin position="142"/>
        <end position="151"/>
    </location>
</feature>
<reference evidence="2 3" key="1">
    <citation type="submission" date="2020-12" db="EMBL/GenBank/DDBJ databases">
        <title>Halosimplex halophilum sp. nov. and Halosimplex salinum sp. nov., two new members of the genus Halosimplex.</title>
        <authorList>
            <person name="Cui H.L."/>
        </authorList>
    </citation>
    <scope>NUCLEOTIDE SEQUENCE [LARGE SCALE GENOMIC DNA]</scope>
    <source>
        <strain evidence="2 3">YGH94</strain>
    </source>
</reference>
<accession>A0A7T3FYL7</accession>
<dbReference type="InterPro" id="IPR010995">
    <property type="entry name" value="DNA_repair_Rad51/TF_NusA_a-hlx"/>
</dbReference>
<name>A0A7T3FYL7_9EURY</name>
<dbReference type="SUPFAM" id="SSF47794">
    <property type="entry name" value="Rad51 N-terminal domain-like"/>
    <property type="match status" value="1"/>
</dbReference>
<feature type="region of interest" description="Disordered" evidence="1">
    <location>
        <begin position="55"/>
        <end position="83"/>
    </location>
</feature>
<evidence type="ECO:0000313" key="2">
    <source>
        <dbReference type="EMBL" id="QPV63046.1"/>
    </source>
</evidence>
<dbReference type="AlphaFoldDB" id="A0A7T3FYL7"/>
<dbReference type="Proteomes" id="UP000595001">
    <property type="component" value="Chromosome"/>
</dbReference>
<protein>
    <submittedName>
        <fullName evidence="2">Helix-hairpin-helix domain-containing protein</fullName>
    </submittedName>
</protein>
<keyword evidence="3" id="KW-1185">Reference proteome</keyword>
<dbReference type="GeneID" id="60590915"/>
<dbReference type="EMBL" id="CP065856">
    <property type="protein sequence ID" value="QPV63046.1"/>
    <property type="molecule type" value="Genomic_DNA"/>
</dbReference>
<dbReference type="Pfam" id="PF14520">
    <property type="entry name" value="HHH_5"/>
    <property type="match status" value="1"/>
</dbReference>
<dbReference type="GO" id="GO:0000166">
    <property type="term" value="F:nucleotide binding"/>
    <property type="evidence" value="ECO:0007669"/>
    <property type="project" value="InterPro"/>
</dbReference>
<feature type="compositionally biased region" description="Basic and acidic residues" evidence="1">
    <location>
        <begin position="55"/>
        <end position="64"/>
    </location>
</feature>
<dbReference type="RefSeq" id="WP_198061840.1">
    <property type="nucleotide sequence ID" value="NZ_CP065856.1"/>
</dbReference>
<feature type="region of interest" description="Disordered" evidence="1">
    <location>
        <begin position="115"/>
        <end position="165"/>
    </location>
</feature>
<dbReference type="OrthoDB" id="241095at2157"/>
<dbReference type="Gene3D" id="1.10.150.20">
    <property type="entry name" value="5' to 3' exonuclease, C-terminal subdomain"/>
    <property type="match status" value="1"/>
</dbReference>
<gene>
    <name evidence="2" type="ORF">I7X12_20440</name>
</gene>
<evidence type="ECO:0000313" key="3">
    <source>
        <dbReference type="Proteomes" id="UP000595001"/>
    </source>
</evidence>
<evidence type="ECO:0000256" key="1">
    <source>
        <dbReference type="SAM" id="MobiDB-lite"/>
    </source>
</evidence>